<dbReference type="Pfam" id="PF13640">
    <property type="entry name" value="2OG-FeII_Oxy_3"/>
    <property type="match status" value="1"/>
</dbReference>
<reference evidence="2" key="2">
    <citation type="journal article" date="2023" name="Microbiome">
        <title>Synthase-selected sorting approach identifies a beta-lactone synthase in a nudibranch symbiotic bacterium.</title>
        <authorList>
            <person name="Dzunkova M."/>
            <person name="La Clair J.J."/>
            <person name="Tyml T."/>
            <person name="Doud D."/>
            <person name="Schulz F."/>
            <person name="Piquer-Esteban S."/>
            <person name="Porcel Sanchis D."/>
            <person name="Osborn A."/>
            <person name="Robinson D."/>
            <person name="Louie K.B."/>
            <person name="Bowen B.P."/>
            <person name="Bowers R.M."/>
            <person name="Lee J."/>
            <person name="Arnau V."/>
            <person name="Diaz-Villanueva W."/>
            <person name="Stepanauskas R."/>
            <person name="Gosliner T."/>
            <person name="Date S.V."/>
            <person name="Northen T.R."/>
            <person name="Cheng J.F."/>
            <person name="Burkart M.D."/>
            <person name="Woyke T."/>
        </authorList>
    </citation>
    <scope>NUCLEOTIDE SEQUENCE</scope>
    <source>
        <strain evidence="2">Df01</strain>
    </source>
</reference>
<name>A0ABT7QJN5_9GAMM</name>
<gene>
    <name evidence="2" type="ORF">NQX30_00840</name>
</gene>
<sequence length="217" mass="24341">MNAVVSAIDWDVLQQTSVQKSPFPHLIVPGFIAAAQKDVVNRDFPDIQSPGSFPAATLHCGDAFSGLLEELRGARLATLIGEKFGMELGDRETMITVRGQCRSTDGKIHLDSKGKLITILIYMNGPWESDGGRLRLLNGPDDIEDYFAETPPSQGTMLAFACADNAWHGHKSFSGRRRAIQLNWVRDERYLRRERQRHTVSAALKKVSRFFRLQKKT</sequence>
<evidence type="ECO:0000313" key="3">
    <source>
        <dbReference type="Proteomes" id="UP001168167"/>
    </source>
</evidence>
<organism evidence="2 3">
    <name type="scientific">Candidatus Doriopsillibacter californiensis</name>
    <dbReference type="NCBI Taxonomy" id="2970740"/>
    <lineage>
        <taxon>Bacteria</taxon>
        <taxon>Pseudomonadati</taxon>
        <taxon>Pseudomonadota</taxon>
        <taxon>Gammaproteobacteria</taxon>
        <taxon>Candidatus Tethybacterales</taxon>
        <taxon>Candidatus Persebacteraceae</taxon>
        <taxon>Candidatus Doriopsillibacter</taxon>
    </lineage>
</organism>
<dbReference type="Proteomes" id="UP001168167">
    <property type="component" value="Unassembled WGS sequence"/>
</dbReference>
<accession>A0ABT7QJN5</accession>
<keyword evidence="3" id="KW-1185">Reference proteome</keyword>
<evidence type="ECO:0000313" key="2">
    <source>
        <dbReference type="EMBL" id="MDM5146935.1"/>
    </source>
</evidence>
<proteinExistence type="predicted"/>
<comment type="caution">
    <text evidence="2">The sequence shown here is derived from an EMBL/GenBank/DDBJ whole genome shotgun (WGS) entry which is preliminary data.</text>
</comment>
<protein>
    <submittedName>
        <fullName evidence="2">2OG-Fe(II) oxygenase</fullName>
    </submittedName>
</protein>
<dbReference type="Gene3D" id="2.60.120.620">
    <property type="entry name" value="q2cbj1_9rhob like domain"/>
    <property type="match status" value="1"/>
</dbReference>
<feature type="domain" description="Prolyl 4-hydroxylase alpha subunit Fe(2+) 2OG dioxygenase" evidence="1">
    <location>
        <begin position="107"/>
        <end position="185"/>
    </location>
</feature>
<dbReference type="EMBL" id="JANQAO010000001">
    <property type="protein sequence ID" value="MDM5146935.1"/>
    <property type="molecule type" value="Genomic_DNA"/>
</dbReference>
<dbReference type="InterPro" id="IPR044862">
    <property type="entry name" value="Pro_4_hyd_alph_FE2OG_OXY"/>
</dbReference>
<reference evidence="2" key="1">
    <citation type="submission" date="2022-08" db="EMBL/GenBank/DDBJ databases">
        <authorList>
            <person name="Dzunkova M."/>
            <person name="La Clair J."/>
            <person name="Tyml T."/>
            <person name="Doud D."/>
            <person name="Schulz F."/>
            <person name="Piquer S."/>
            <person name="Porcel Sanchis D."/>
            <person name="Osborn A."/>
            <person name="Robinson D."/>
            <person name="Louie K.B."/>
            <person name="Bowen B.P."/>
            <person name="Bowers R."/>
            <person name="Lee J."/>
            <person name="Arnau Llombart V."/>
            <person name="Diaz Villanueva W."/>
            <person name="Gosliner T."/>
            <person name="Northen T."/>
            <person name="Cheng J.-F."/>
            <person name="Burkart M.D."/>
            <person name="Woyke T."/>
        </authorList>
    </citation>
    <scope>NUCLEOTIDE SEQUENCE</scope>
    <source>
        <strain evidence="2">Df01</strain>
    </source>
</reference>
<evidence type="ECO:0000259" key="1">
    <source>
        <dbReference type="Pfam" id="PF13640"/>
    </source>
</evidence>